<evidence type="ECO:0000313" key="1">
    <source>
        <dbReference type="EMBL" id="KAF4703894.1"/>
    </source>
</evidence>
<comment type="caution">
    <text evidence="1">The sequence shown here is derived from an EMBL/GenBank/DDBJ whole genome shotgun (WGS) entry which is preliminary data.</text>
</comment>
<dbReference type="EMBL" id="JABANM010031858">
    <property type="protein sequence ID" value="KAF4703894.1"/>
    <property type="molecule type" value="Genomic_DNA"/>
</dbReference>
<organism evidence="1 2">
    <name type="scientific">Perkinsus olseni</name>
    <name type="common">Perkinsus atlanticus</name>
    <dbReference type="NCBI Taxonomy" id="32597"/>
    <lineage>
        <taxon>Eukaryota</taxon>
        <taxon>Sar</taxon>
        <taxon>Alveolata</taxon>
        <taxon>Perkinsozoa</taxon>
        <taxon>Perkinsea</taxon>
        <taxon>Perkinsida</taxon>
        <taxon>Perkinsidae</taxon>
        <taxon>Perkinsus</taxon>
    </lineage>
</organism>
<dbReference type="Proteomes" id="UP000574390">
    <property type="component" value="Unassembled WGS sequence"/>
</dbReference>
<gene>
    <name evidence="1" type="primary">PIK3R4_3</name>
    <name evidence="1" type="ORF">FOZ62_017650</name>
</gene>
<accession>A0A7J6Q5R1</accession>
<proteinExistence type="predicted"/>
<dbReference type="AlphaFoldDB" id="A0A7J6Q5R1"/>
<feature type="non-terminal residue" evidence="1">
    <location>
        <position position="1"/>
    </location>
</feature>
<name>A0A7J6Q5R1_PEROL</name>
<sequence length="143" mass="15952">VFSANQQRFDSFSLGCCTAEIFSADHSHTIFDLPDALRMYCLRLLGGRPDKESEAHVAQATQHVHNPRIRKLVASLLSLDPASRPLPLSLLMTPIARPDKEGDDEYEEFPLFPKAFGEALLPLCVVIQSNPVYMAADMRIDLL</sequence>
<reference evidence="1 2" key="1">
    <citation type="submission" date="2020-04" db="EMBL/GenBank/DDBJ databases">
        <title>Perkinsus olseni comparative genomics.</title>
        <authorList>
            <person name="Bogema D.R."/>
        </authorList>
    </citation>
    <scope>NUCLEOTIDE SEQUENCE [LARGE SCALE GENOMIC DNA]</scope>
    <source>
        <strain evidence="1">ATCC PRA-205</strain>
    </source>
</reference>
<feature type="non-terminal residue" evidence="1">
    <location>
        <position position="143"/>
    </location>
</feature>
<dbReference type="Gene3D" id="1.10.510.10">
    <property type="entry name" value="Transferase(Phosphotransferase) domain 1"/>
    <property type="match status" value="1"/>
</dbReference>
<protein>
    <submittedName>
        <fullName evidence="1">Phosphoinositide-3-kinase, regulatory subunit 4</fullName>
    </submittedName>
</protein>
<evidence type="ECO:0000313" key="2">
    <source>
        <dbReference type="Proteomes" id="UP000574390"/>
    </source>
</evidence>